<feature type="transmembrane region" description="Helical" evidence="8">
    <location>
        <begin position="221"/>
        <end position="239"/>
    </location>
</feature>
<dbReference type="Pfam" id="PF00528">
    <property type="entry name" value="BPD_transp_1"/>
    <property type="match status" value="1"/>
</dbReference>
<comment type="subcellular location">
    <subcellularLocation>
        <location evidence="1 8">Cell membrane</location>
        <topology evidence="1 8">Multi-pass membrane protein</topology>
    </subcellularLocation>
</comment>
<keyword evidence="3 8" id="KW-0812">Transmembrane</keyword>
<evidence type="ECO:0000256" key="5">
    <source>
        <dbReference type="ARBA" id="ARBA00023136"/>
    </source>
</evidence>
<feature type="transmembrane region" description="Helical" evidence="8">
    <location>
        <begin position="51"/>
        <end position="76"/>
    </location>
</feature>
<evidence type="ECO:0000256" key="3">
    <source>
        <dbReference type="ARBA" id="ARBA00022692"/>
    </source>
</evidence>
<dbReference type="CDD" id="cd06261">
    <property type="entry name" value="TM_PBP2"/>
    <property type="match status" value="1"/>
</dbReference>
<evidence type="ECO:0000256" key="8">
    <source>
        <dbReference type="RuleBase" id="RU363032"/>
    </source>
</evidence>
<evidence type="ECO:0000313" key="11">
    <source>
        <dbReference type="Proteomes" id="UP001138540"/>
    </source>
</evidence>
<keyword evidence="5 8" id="KW-0472">Membrane</keyword>
<accession>A0ABR6NEI1</accession>
<comment type="similarity">
    <text evidence="8">Belongs to the binding-protein-dependent transport system permease family.</text>
</comment>
<comment type="similarity">
    <text evidence="7">In the N-terminal section; belongs to the binding-protein-dependent transport system permease family.</text>
</comment>
<dbReference type="Gene3D" id="3.40.190.10">
    <property type="entry name" value="Periplasmic binding protein-like II"/>
    <property type="match status" value="1"/>
</dbReference>
<feature type="transmembrane region" description="Helical" evidence="8">
    <location>
        <begin position="188"/>
        <end position="209"/>
    </location>
</feature>
<feature type="transmembrane region" description="Helical" evidence="8">
    <location>
        <begin position="141"/>
        <end position="168"/>
    </location>
</feature>
<sequence length="525" mass="55309">MSALGVSWAELANLAREHLLLSGCAVLLAIAIGLPLAILAAHRRGARGPLLALVSLLQTIPGLALLALFYPLLLFLADLSGLAIPALGFLPALLALTVYALLPIVRNGVAAIRGIDPALIEAAEGLGMTAGQRLRLVELPLGAPVILAGIRTAAVWTIGTATLATTIGQPTLGDLIFSGLQIEDWRRVLAGCIAAALLALLVDAMLAQVEAGLATRSRARLWAGLGLLLLALAAAFMPLPSSGGVAGRAPGEPAGKPVVIGAKNFSEQYILARVIEARLRAAGYRTERRDNLGSSVAYRALAAGDIAVYVDYAGTLWANVLQREDRPDGAAMMRTLSRELARRDGVKLLGPLGFENAYAFAMRRDRAEALGIATLADLARESPRLRLGSDLEFLSRPEWRAVEAGYGPAFRSQRAYSPTFMYRALADGSVDVISAFSSDGRIAALDLVTLDDPAGALPRYDALLLLSGAAARDPGLVAALQPLVGSIPMDAMRAANWMVDRDADKRTPVEAARWLLARQGAVPAR</sequence>
<feature type="transmembrane region" description="Helical" evidence="8">
    <location>
        <begin position="82"/>
        <end position="105"/>
    </location>
</feature>
<evidence type="ECO:0000256" key="6">
    <source>
        <dbReference type="ARBA" id="ARBA00035642"/>
    </source>
</evidence>
<evidence type="ECO:0000256" key="1">
    <source>
        <dbReference type="ARBA" id="ARBA00004651"/>
    </source>
</evidence>
<keyword evidence="11" id="KW-1185">Reference proteome</keyword>
<reference evidence="10 11" key="1">
    <citation type="submission" date="2020-08" db="EMBL/GenBank/DDBJ databases">
        <title>Exploring microbial biodiversity for novel pathways involved in the catabolism of aromatic compounds derived from lignin.</title>
        <authorList>
            <person name="Elkins J."/>
        </authorList>
    </citation>
    <scope>NUCLEOTIDE SEQUENCE [LARGE SCALE GENOMIC DNA]</scope>
    <source>
        <strain evidence="10 11">B1D3A</strain>
    </source>
</reference>
<dbReference type="PROSITE" id="PS50928">
    <property type="entry name" value="ABC_TM1"/>
    <property type="match status" value="1"/>
</dbReference>
<name>A0ABR6NEI1_9SPHN</name>
<dbReference type="InterPro" id="IPR035906">
    <property type="entry name" value="MetI-like_sf"/>
</dbReference>
<dbReference type="RefSeq" id="WP_184150657.1">
    <property type="nucleotide sequence ID" value="NZ_JACHKA010000001.1"/>
</dbReference>
<dbReference type="EMBL" id="JACHKA010000001">
    <property type="protein sequence ID" value="MBB5984923.1"/>
    <property type="molecule type" value="Genomic_DNA"/>
</dbReference>
<evidence type="ECO:0000313" key="10">
    <source>
        <dbReference type="EMBL" id="MBB5984923.1"/>
    </source>
</evidence>
<dbReference type="InterPro" id="IPR007210">
    <property type="entry name" value="ABC_Gly_betaine_transp_sub-bd"/>
</dbReference>
<proteinExistence type="inferred from homology"/>
<gene>
    <name evidence="10" type="ORF">HNP60_000897</name>
</gene>
<comment type="similarity">
    <text evidence="6">In the C-terminal section; belongs to the OsmX family.</text>
</comment>
<feature type="transmembrane region" description="Helical" evidence="8">
    <location>
        <begin position="20"/>
        <end position="39"/>
    </location>
</feature>
<dbReference type="Proteomes" id="UP001138540">
    <property type="component" value="Unassembled WGS sequence"/>
</dbReference>
<evidence type="ECO:0000256" key="4">
    <source>
        <dbReference type="ARBA" id="ARBA00022989"/>
    </source>
</evidence>
<evidence type="ECO:0000259" key="9">
    <source>
        <dbReference type="PROSITE" id="PS50928"/>
    </source>
</evidence>
<dbReference type="PANTHER" id="PTHR30177">
    <property type="entry name" value="GLYCINE BETAINE/L-PROLINE TRANSPORT SYSTEM PERMEASE PROTEIN PROW"/>
    <property type="match status" value="1"/>
</dbReference>
<dbReference type="Gene3D" id="1.10.3720.10">
    <property type="entry name" value="MetI-like"/>
    <property type="match status" value="1"/>
</dbReference>
<organism evidence="10 11">
    <name type="scientific">Sphingobium lignivorans</name>
    <dbReference type="NCBI Taxonomy" id="2735886"/>
    <lineage>
        <taxon>Bacteria</taxon>
        <taxon>Pseudomonadati</taxon>
        <taxon>Pseudomonadota</taxon>
        <taxon>Alphaproteobacteria</taxon>
        <taxon>Sphingomonadales</taxon>
        <taxon>Sphingomonadaceae</taxon>
        <taxon>Sphingobium</taxon>
    </lineage>
</organism>
<dbReference type="SUPFAM" id="SSF161098">
    <property type="entry name" value="MetI-like"/>
    <property type="match status" value="1"/>
</dbReference>
<dbReference type="InterPro" id="IPR000515">
    <property type="entry name" value="MetI-like"/>
</dbReference>
<keyword evidence="4 8" id="KW-1133">Transmembrane helix</keyword>
<protein>
    <submittedName>
        <fullName evidence="10">Osmoprotectant transport system permease protein</fullName>
    </submittedName>
</protein>
<dbReference type="PANTHER" id="PTHR30177:SF4">
    <property type="entry name" value="OSMOPROTECTANT IMPORT PERMEASE PROTEIN OSMW"/>
    <property type="match status" value="1"/>
</dbReference>
<dbReference type="SUPFAM" id="SSF53850">
    <property type="entry name" value="Periplasmic binding protein-like II"/>
    <property type="match status" value="1"/>
</dbReference>
<dbReference type="Pfam" id="PF04069">
    <property type="entry name" value="OpuAC"/>
    <property type="match status" value="1"/>
</dbReference>
<keyword evidence="2 8" id="KW-0813">Transport</keyword>
<feature type="domain" description="ABC transmembrane type-1" evidence="9">
    <location>
        <begin position="15"/>
        <end position="206"/>
    </location>
</feature>
<comment type="caution">
    <text evidence="10">The sequence shown here is derived from an EMBL/GenBank/DDBJ whole genome shotgun (WGS) entry which is preliminary data.</text>
</comment>
<dbReference type="InterPro" id="IPR051204">
    <property type="entry name" value="ABC_transp_perm/SBD"/>
</dbReference>
<dbReference type="Gene3D" id="3.40.190.120">
    <property type="entry name" value="Osmoprotection protein (prox), domain 2"/>
    <property type="match status" value="1"/>
</dbReference>
<evidence type="ECO:0000256" key="2">
    <source>
        <dbReference type="ARBA" id="ARBA00022448"/>
    </source>
</evidence>
<evidence type="ECO:0000256" key="7">
    <source>
        <dbReference type="ARBA" id="ARBA00035652"/>
    </source>
</evidence>